<evidence type="ECO:0000256" key="1">
    <source>
        <dbReference type="SAM" id="Phobius"/>
    </source>
</evidence>
<dbReference type="EMBL" id="BJML01000011">
    <property type="protein sequence ID" value="GEB46981.1"/>
    <property type="molecule type" value="Genomic_DNA"/>
</dbReference>
<protein>
    <submittedName>
        <fullName evidence="2">Uncharacterized protein</fullName>
    </submittedName>
</protein>
<keyword evidence="1" id="KW-0812">Transmembrane</keyword>
<evidence type="ECO:0000313" key="2">
    <source>
        <dbReference type="EMBL" id="GEB46981.1"/>
    </source>
</evidence>
<proteinExistence type="predicted"/>
<sequence length="39" mass="4638">MTLSDDVDRLAWAWVRLLVALGIGRYRRALRRLLERGIR</sequence>
<gene>
    <name evidence="2" type="ORF">MTE01_29260</name>
</gene>
<organism evidence="2 3">
    <name type="scientific">Microbacterium testaceum</name>
    <name type="common">Aureobacterium testaceum</name>
    <name type="synonym">Brevibacterium testaceum</name>
    <dbReference type="NCBI Taxonomy" id="2033"/>
    <lineage>
        <taxon>Bacteria</taxon>
        <taxon>Bacillati</taxon>
        <taxon>Actinomycetota</taxon>
        <taxon>Actinomycetes</taxon>
        <taxon>Micrococcales</taxon>
        <taxon>Microbacteriaceae</taxon>
        <taxon>Microbacterium</taxon>
    </lineage>
</organism>
<accession>A0A4Y3QPB4</accession>
<name>A0A4Y3QPB4_MICTE</name>
<dbReference type="AlphaFoldDB" id="A0A4Y3QPB4"/>
<reference evidence="2 3" key="1">
    <citation type="submission" date="2019-06" db="EMBL/GenBank/DDBJ databases">
        <title>Whole genome shotgun sequence of Microbacterium testaceum NBRC 12675.</title>
        <authorList>
            <person name="Hosoyama A."/>
            <person name="Uohara A."/>
            <person name="Ohji S."/>
            <person name="Ichikawa N."/>
        </authorList>
    </citation>
    <scope>NUCLEOTIDE SEQUENCE [LARGE SCALE GENOMIC DNA]</scope>
    <source>
        <strain evidence="2 3">NBRC 12675</strain>
    </source>
</reference>
<evidence type="ECO:0000313" key="3">
    <source>
        <dbReference type="Proteomes" id="UP000319525"/>
    </source>
</evidence>
<comment type="caution">
    <text evidence="2">The sequence shown here is derived from an EMBL/GenBank/DDBJ whole genome shotgun (WGS) entry which is preliminary data.</text>
</comment>
<keyword evidence="1" id="KW-0472">Membrane</keyword>
<feature type="transmembrane region" description="Helical" evidence="1">
    <location>
        <begin position="12"/>
        <end position="30"/>
    </location>
</feature>
<dbReference type="Proteomes" id="UP000319525">
    <property type="component" value="Unassembled WGS sequence"/>
</dbReference>
<keyword evidence="1" id="KW-1133">Transmembrane helix</keyword>